<feature type="domain" description="Protein kinase" evidence="7">
    <location>
        <begin position="150"/>
        <end position="453"/>
    </location>
</feature>
<dbReference type="InterPro" id="IPR000253">
    <property type="entry name" value="FHA_dom"/>
</dbReference>
<dbReference type="PROSITE" id="PS50006">
    <property type="entry name" value="FHA_DOMAIN"/>
    <property type="match status" value="1"/>
</dbReference>
<accession>A0A1L9WGH0</accession>
<feature type="compositionally biased region" description="Polar residues" evidence="5">
    <location>
        <begin position="518"/>
        <end position="527"/>
    </location>
</feature>
<sequence length="601" mass="67943">MSTHPTQPSQSLFVGTILTHDIHTGESTNPLAIYSDKVITIGRSTKCDYVIKGKHISRRHLRIHTVVFDRDNPSEIAPLVYAQDLSMNVTTWNGHPMGRSAGGFLLTHGDILCLKGEKFLMFECRDQVYDKPTPYESQQEELQLLNREFVLTHRKLGLGGFATVYMAYRRDQGRQLACKVLDLRPLRDQAIRSVRADLANLFEHHGSQASEEAGDPGVMAQFDDLVWKRWTEKRELLRQEVMILKDLSHPNIVSLEKVVCSPDTYYIFQELVTGGDLFSYMQYKGGKLANMEAASVVRQILLALEYLHDQNIVHCDLKLDNILMTTLEEGGRVVLTDFGCATRLNHPMEKMAATKGTIAYRAPEMLERRCTKAIDMWCLGCVATILLTGELLPDSSFESWADFLARETGVFHLLSFFYLHKIRIRAQNFICRLLEMADDKRMTAEEALGHEWFSNRSHGPSFQDLYSRACKGWVPRTPVDPIVELSSYTKELETNESPKCYSGEGSSHSGTDSDEQDQLSLTSTVPDTTCHLEASPTLSDPVLPPMRDRTSSDEVAVEEEDEEEDERGTHKPITEDELEVYKDRKIGEGEGKDVDEGVHSA</sequence>
<keyword evidence="9" id="KW-1185">Reference proteome</keyword>
<dbReference type="RefSeq" id="XP_020051621.1">
    <property type="nucleotide sequence ID" value="XM_020197734.1"/>
</dbReference>
<dbReference type="EMBL" id="KV878990">
    <property type="protein sequence ID" value="OJJ95281.1"/>
    <property type="molecule type" value="Genomic_DNA"/>
</dbReference>
<dbReference type="Gene3D" id="3.30.200.20">
    <property type="entry name" value="Phosphorylase Kinase, domain 1"/>
    <property type="match status" value="2"/>
</dbReference>
<dbReference type="InterPro" id="IPR011009">
    <property type="entry name" value="Kinase-like_dom_sf"/>
</dbReference>
<comment type="similarity">
    <text evidence="1">Belongs to the protein kinase superfamily. CAMK Ser/Thr protein kinase family. CHEK2 subfamily.</text>
</comment>
<evidence type="ECO:0000256" key="2">
    <source>
        <dbReference type="ARBA" id="ARBA00022741"/>
    </source>
</evidence>
<feature type="compositionally biased region" description="Acidic residues" evidence="5">
    <location>
        <begin position="555"/>
        <end position="566"/>
    </location>
</feature>
<proteinExistence type="inferred from homology"/>
<evidence type="ECO:0000256" key="4">
    <source>
        <dbReference type="PROSITE-ProRule" id="PRU10141"/>
    </source>
</evidence>
<reference evidence="9" key="1">
    <citation type="journal article" date="2017" name="Genome Biol.">
        <title>Comparative genomics reveals high biological diversity and specific adaptations in the industrially and medically important fungal genus Aspergillus.</title>
        <authorList>
            <person name="de Vries R.P."/>
            <person name="Riley R."/>
            <person name="Wiebenga A."/>
            <person name="Aguilar-Osorio G."/>
            <person name="Amillis S."/>
            <person name="Uchima C.A."/>
            <person name="Anderluh G."/>
            <person name="Asadollahi M."/>
            <person name="Askin M."/>
            <person name="Barry K."/>
            <person name="Battaglia E."/>
            <person name="Bayram O."/>
            <person name="Benocci T."/>
            <person name="Braus-Stromeyer S.A."/>
            <person name="Caldana C."/>
            <person name="Canovas D."/>
            <person name="Cerqueira G.C."/>
            <person name="Chen F."/>
            <person name="Chen W."/>
            <person name="Choi C."/>
            <person name="Clum A."/>
            <person name="Dos Santos R.A."/>
            <person name="Damasio A.R."/>
            <person name="Diallinas G."/>
            <person name="Emri T."/>
            <person name="Fekete E."/>
            <person name="Flipphi M."/>
            <person name="Freyberg S."/>
            <person name="Gallo A."/>
            <person name="Gournas C."/>
            <person name="Habgood R."/>
            <person name="Hainaut M."/>
            <person name="Harispe M.L."/>
            <person name="Henrissat B."/>
            <person name="Hilden K.S."/>
            <person name="Hope R."/>
            <person name="Hossain A."/>
            <person name="Karabika E."/>
            <person name="Karaffa L."/>
            <person name="Karanyi Z."/>
            <person name="Krasevec N."/>
            <person name="Kuo A."/>
            <person name="Kusch H."/>
            <person name="LaButti K."/>
            <person name="Lagendijk E.L."/>
            <person name="Lapidus A."/>
            <person name="Levasseur A."/>
            <person name="Lindquist E."/>
            <person name="Lipzen A."/>
            <person name="Logrieco A.F."/>
            <person name="MacCabe A."/>
            <person name="Maekelae M.R."/>
            <person name="Malavazi I."/>
            <person name="Melin P."/>
            <person name="Meyer V."/>
            <person name="Mielnichuk N."/>
            <person name="Miskei M."/>
            <person name="Molnar A.P."/>
            <person name="Mule G."/>
            <person name="Ngan C.Y."/>
            <person name="Orejas M."/>
            <person name="Orosz E."/>
            <person name="Ouedraogo J.P."/>
            <person name="Overkamp K.M."/>
            <person name="Park H.-S."/>
            <person name="Perrone G."/>
            <person name="Piumi F."/>
            <person name="Punt P.J."/>
            <person name="Ram A.F."/>
            <person name="Ramon A."/>
            <person name="Rauscher S."/>
            <person name="Record E."/>
            <person name="Riano-Pachon D.M."/>
            <person name="Robert V."/>
            <person name="Roehrig J."/>
            <person name="Ruller R."/>
            <person name="Salamov A."/>
            <person name="Salih N.S."/>
            <person name="Samson R.A."/>
            <person name="Sandor E."/>
            <person name="Sanguinetti M."/>
            <person name="Schuetze T."/>
            <person name="Sepcic K."/>
            <person name="Shelest E."/>
            <person name="Sherlock G."/>
            <person name="Sophianopoulou V."/>
            <person name="Squina F.M."/>
            <person name="Sun H."/>
            <person name="Susca A."/>
            <person name="Todd R.B."/>
            <person name="Tsang A."/>
            <person name="Unkles S.E."/>
            <person name="van de Wiele N."/>
            <person name="van Rossen-Uffink D."/>
            <person name="Oliveira J.V."/>
            <person name="Vesth T.C."/>
            <person name="Visser J."/>
            <person name="Yu J.-H."/>
            <person name="Zhou M."/>
            <person name="Andersen M.R."/>
            <person name="Archer D.B."/>
            <person name="Baker S.E."/>
            <person name="Benoit I."/>
            <person name="Brakhage A.A."/>
            <person name="Braus G.H."/>
            <person name="Fischer R."/>
            <person name="Frisvad J.C."/>
            <person name="Goldman G.H."/>
            <person name="Houbraken J."/>
            <person name="Oakley B."/>
            <person name="Pocsi I."/>
            <person name="Scazzocchio C."/>
            <person name="Seiboth B."/>
            <person name="vanKuyk P.A."/>
            <person name="Wortman J."/>
            <person name="Dyer P.S."/>
            <person name="Grigoriev I.V."/>
        </authorList>
    </citation>
    <scope>NUCLEOTIDE SEQUENCE [LARGE SCALE GENOMIC DNA]</scope>
    <source>
        <strain evidence="9">ATCC 16872 / CBS 172.66 / WB 5094</strain>
    </source>
</reference>
<dbReference type="SUPFAM" id="SSF56112">
    <property type="entry name" value="Protein kinase-like (PK-like)"/>
    <property type="match status" value="1"/>
</dbReference>
<evidence type="ECO:0000259" key="7">
    <source>
        <dbReference type="PROSITE" id="PS50011"/>
    </source>
</evidence>
<evidence type="ECO:0000256" key="5">
    <source>
        <dbReference type="SAM" id="MobiDB-lite"/>
    </source>
</evidence>
<dbReference type="SMART" id="SM00220">
    <property type="entry name" value="S_TKc"/>
    <property type="match status" value="1"/>
</dbReference>
<dbReference type="InterPro" id="IPR008984">
    <property type="entry name" value="SMAD_FHA_dom_sf"/>
</dbReference>
<dbReference type="Proteomes" id="UP000184546">
    <property type="component" value="Unassembled WGS sequence"/>
</dbReference>
<dbReference type="OMA" id="EDQYTIT"/>
<evidence type="ECO:0008006" key="10">
    <source>
        <dbReference type="Google" id="ProtNLM"/>
    </source>
</evidence>
<feature type="binding site" evidence="4">
    <location>
        <position position="179"/>
    </location>
    <ligand>
        <name>ATP</name>
        <dbReference type="ChEBI" id="CHEBI:30616"/>
    </ligand>
</feature>
<keyword evidence="3 4" id="KW-0067">ATP-binding</keyword>
<feature type="domain" description="FHA" evidence="6">
    <location>
        <begin position="39"/>
        <end position="97"/>
    </location>
</feature>
<dbReference type="PANTHER" id="PTHR24347">
    <property type="entry name" value="SERINE/THREONINE-PROTEIN KINASE"/>
    <property type="match status" value="1"/>
</dbReference>
<dbReference type="PROSITE" id="PS50011">
    <property type="entry name" value="PROTEIN_KINASE_DOM"/>
    <property type="match status" value="1"/>
</dbReference>
<keyword evidence="2 4" id="KW-0547">Nucleotide-binding</keyword>
<name>A0A1L9WGH0_ASPA1</name>
<feature type="compositionally biased region" description="Basic and acidic residues" evidence="5">
    <location>
        <begin position="567"/>
        <end position="601"/>
    </location>
</feature>
<organism evidence="8 9">
    <name type="scientific">Aspergillus aculeatus (strain ATCC 16872 / CBS 172.66 / WB 5094)</name>
    <dbReference type="NCBI Taxonomy" id="690307"/>
    <lineage>
        <taxon>Eukaryota</taxon>
        <taxon>Fungi</taxon>
        <taxon>Dikarya</taxon>
        <taxon>Ascomycota</taxon>
        <taxon>Pezizomycotina</taxon>
        <taxon>Eurotiomycetes</taxon>
        <taxon>Eurotiomycetidae</taxon>
        <taxon>Eurotiales</taxon>
        <taxon>Aspergillaceae</taxon>
        <taxon>Aspergillus</taxon>
        <taxon>Aspergillus subgen. Circumdati</taxon>
    </lineage>
</organism>
<dbReference type="SUPFAM" id="SSF49879">
    <property type="entry name" value="SMAD/FHA domain"/>
    <property type="match status" value="1"/>
</dbReference>
<dbReference type="STRING" id="690307.A0A1L9WGH0"/>
<evidence type="ECO:0000313" key="9">
    <source>
        <dbReference type="Proteomes" id="UP000184546"/>
    </source>
</evidence>
<feature type="region of interest" description="Disordered" evidence="5">
    <location>
        <begin position="493"/>
        <end position="601"/>
    </location>
</feature>
<evidence type="ECO:0000256" key="1">
    <source>
        <dbReference type="ARBA" id="ARBA00005575"/>
    </source>
</evidence>
<dbReference type="CDD" id="cd22670">
    <property type="entry name" value="FHA_MEK1-like"/>
    <property type="match status" value="1"/>
</dbReference>
<dbReference type="VEuPathDB" id="FungiDB:ASPACDRAFT_1860320"/>
<gene>
    <name evidence="8" type="ORF">ASPACDRAFT_1860320</name>
</gene>
<dbReference type="InterPro" id="IPR017441">
    <property type="entry name" value="Protein_kinase_ATP_BS"/>
</dbReference>
<dbReference type="PROSITE" id="PS00108">
    <property type="entry name" value="PROTEIN_KINASE_ST"/>
    <property type="match status" value="1"/>
</dbReference>
<dbReference type="InterPro" id="IPR008271">
    <property type="entry name" value="Ser/Thr_kinase_AS"/>
</dbReference>
<dbReference type="GO" id="GO:0004672">
    <property type="term" value="F:protein kinase activity"/>
    <property type="evidence" value="ECO:0007669"/>
    <property type="project" value="InterPro"/>
</dbReference>
<dbReference type="AlphaFoldDB" id="A0A1L9WGH0"/>
<dbReference type="SMART" id="SM00240">
    <property type="entry name" value="FHA"/>
    <property type="match status" value="1"/>
</dbReference>
<dbReference type="InterPro" id="IPR000719">
    <property type="entry name" value="Prot_kinase_dom"/>
</dbReference>
<dbReference type="PROSITE" id="PS00107">
    <property type="entry name" value="PROTEIN_KINASE_ATP"/>
    <property type="match status" value="1"/>
</dbReference>
<evidence type="ECO:0000259" key="6">
    <source>
        <dbReference type="PROSITE" id="PS50006"/>
    </source>
</evidence>
<dbReference type="Pfam" id="PF00498">
    <property type="entry name" value="FHA"/>
    <property type="match status" value="1"/>
</dbReference>
<evidence type="ECO:0000313" key="8">
    <source>
        <dbReference type="EMBL" id="OJJ95281.1"/>
    </source>
</evidence>
<dbReference type="Gene3D" id="1.10.510.10">
    <property type="entry name" value="Transferase(Phosphotransferase) domain 1"/>
    <property type="match status" value="1"/>
</dbReference>
<protein>
    <recommendedName>
        <fullName evidence="10">Protein kinase domain-containing protein</fullName>
    </recommendedName>
</protein>
<evidence type="ECO:0000256" key="3">
    <source>
        <dbReference type="ARBA" id="ARBA00022840"/>
    </source>
</evidence>
<dbReference type="Gene3D" id="2.60.200.20">
    <property type="match status" value="1"/>
</dbReference>
<dbReference type="GO" id="GO:0005524">
    <property type="term" value="F:ATP binding"/>
    <property type="evidence" value="ECO:0007669"/>
    <property type="project" value="UniProtKB-UniRule"/>
</dbReference>
<dbReference type="OrthoDB" id="74764at2759"/>
<dbReference type="Pfam" id="PF00069">
    <property type="entry name" value="Pkinase"/>
    <property type="match status" value="1"/>
</dbReference>
<dbReference type="GeneID" id="30971548"/>